<comment type="caution">
    <text evidence="2">The sequence shown here is derived from an EMBL/GenBank/DDBJ whole genome shotgun (WGS) entry which is preliminary data.</text>
</comment>
<proteinExistence type="predicted"/>
<feature type="transmembrane region" description="Helical" evidence="1">
    <location>
        <begin position="69"/>
        <end position="85"/>
    </location>
</feature>
<keyword evidence="1" id="KW-0812">Transmembrane</keyword>
<reference evidence="2 3" key="1">
    <citation type="submission" date="2016-11" db="EMBL/GenBank/DDBJ databases">
        <title>Study of marine rhodopsin-containing bacteria.</title>
        <authorList>
            <person name="Yoshizawa S."/>
            <person name="Kumagai Y."/>
            <person name="Kogure K."/>
        </authorList>
    </citation>
    <scope>NUCLEOTIDE SEQUENCE [LARGE SCALE GENOMIC DNA]</scope>
    <source>
        <strain evidence="2 3">SG-29</strain>
    </source>
</reference>
<evidence type="ECO:0000313" key="2">
    <source>
        <dbReference type="EMBL" id="OZC03986.1"/>
    </source>
</evidence>
<evidence type="ECO:0000256" key="1">
    <source>
        <dbReference type="SAM" id="Phobius"/>
    </source>
</evidence>
<keyword evidence="1" id="KW-0472">Membrane</keyword>
<accession>A0A259U217</accession>
<keyword evidence="1" id="KW-1133">Transmembrane helix</keyword>
<dbReference type="InParanoid" id="A0A259U217"/>
<organism evidence="2 3">
    <name type="scientific">Rubricoccus marinus</name>
    <dbReference type="NCBI Taxonomy" id="716817"/>
    <lineage>
        <taxon>Bacteria</taxon>
        <taxon>Pseudomonadati</taxon>
        <taxon>Rhodothermota</taxon>
        <taxon>Rhodothermia</taxon>
        <taxon>Rhodothermales</taxon>
        <taxon>Rubricoccaceae</taxon>
        <taxon>Rubricoccus</taxon>
    </lineage>
</organism>
<keyword evidence="3" id="KW-1185">Reference proteome</keyword>
<gene>
    <name evidence="2" type="ORF">BSZ36_13940</name>
</gene>
<protein>
    <submittedName>
        <fullName evidence="2">Uncharacterized protein</fullName>
    </submittedName>
</protein>
<evidence type="ECO:0000313" key="3">
    <source>
        <dbReference type="Proteomes" id="UP000216446"/>
    </source>
</evidence>
<name>A0A259U217_9BACT</name>
<dbReference type="EMBL" id="MQWB01000001">
    <property type="protein sequence ID" value="OZC03986.1"/>
    <property type="molecule type" value="Genomic_DNA"/>
</dbReference>
<dbReference type="Proteomes" id="UP000216446">
    <property type="component" value="Unassembled WGS sequence"/>
</dbReference>
<dbReference type="AlphaFoldDB" id="A0A259U217"/>
<feature type="transmembrane region" description="Helical" evidence="1">
    <location>
        <begin position="113"/>
        <end position="134"/>
    </location>
</feature>
<sequence length="283" mass="32370">MREETSVMSEPRMRGAKMRAPGGEVNRRAFWKRYRNRTFARWPLAPEAQTGATIPLAPGLRCMNSSRRTTLLLSALTSAAFWLLVDTPSRLASRRFQLDGYDPWPSDLAVVPAWKLLVLLGVTVLVFYALARTVRAFGRTPRQRRLLWPLALVMLWGGWHYGSLEVWERADPFANDAYQPIRFERSQLAGSAWVNLVSTSCGYFNKEVIVFESDTRAIRRSYGGFVFDPLVTVYLLLDVWPHGEWTASGEVHDGVITWRDDNGYVSRERLRLADGELTLTWID</sequence>